<gene>
    <name evidence="1" type="ORF">G3436_26475</name>
</gene>
<organism evidence="1 2">
    <name type="scientific">Pseudomonas brassicae</name>
    <dbReference type="NCBI Taxonomy" id="2708063"/>
    <lineage>
        <taxon>Bacteria</taxon>
        <taxon>Pseudomonadati</taxon>
        <taxon>Pseudomonadota</taxon>
        <taxon>Gammaproteobacteria</taxon>
        <taxon>Pseudomonadales</taxon>
        <taxon>Pseudomonadaceae</taxon>
        <taxon>Pseudomonas</taxon>
    </lineage>
</organism>
<comment type="caution">
    <text evidence="1">The sequence shown here is derived from an EMBL/GenBank/DDBJ whole genome shotgun (WGS) entry which is preliminary data.</text>
</comment>
<accession>A0A6B3P502</accession>
<evidence type="ECO:0000313" key="1">
    <source>
        <dbReference type="EMBL" id="NER66744.1"/>
    </source>
</evidence>
<protein>
    <submittedName>
        <fullName evidence="1">Uncharacterized protein</fullName>
    </submittedName>
</protein>
<dbReference type="RefSeq" id="WP_163951298.1">
    <property type="nucleotide sequence ID" value="NZ_JAAHBU010000598.1"/>
</dbReference>
<evidence type="ECO:0000313" key="2">
    <source>
        <dbReference type="Proteomes" id="UP000482634"/>
    </source>
</evidence>
<keyword evidence="2" id="KW-1185">Reference proteome</keyword>
<feature type="non-terminal residue" evidence="1">
    <location>
        <position position="1"/>
    </location>
</feature>
<reference evidence="1 2" key="1">
    <citation type="submission" date="2020-02" db="EMBL/GenBank/DDBJ databases">
        <title>Broccoli isolated Pseudomonas sp.</title>
        <authorList>
            <person name="Fujikawa T."/>
            <person name="Sawada H."/>
        </authorList>
    </citation>
    <scope>NUCLEOTIDE SEQUENCE [LARGE SCALE GENOMIC DNA]</scope>
    <source>
        <strain evidence="1 2">MAFF212427</strain>
    </source>
</reference>
<dbReference type="EMBL" id="JAAHBU010000598">
    <property type="protein sequence ID" value="NER66744.1"/>
    <property type="molecule type" value="Genomic_DNA"/>
</dbReference>
<dbReference type="Proteomes" id="UP000482634">
    <property type="component" value="Unassembled WGS sequence"/>
</dbReference>
<name>A0A6B3P502_9PSED</name>
<dbReference type="AlphaFoldDB" id="A0A6B3P502"/>
<sequence length="90" mass="10052">YVPIAGSADEPYFYLLHWQSREVQTHLYVTSTARGFLLQIDTTELAGRSALAQTLQAHFGFVVEGKYLEAHCTRDTVEQRLLSLAVALPA</sequence>
<proteinExistence type="predicted"/>